<organism evidence="2 3">
    <name type="scientific">Meganyctiphanes norvegica</name>
    <name type="common">Northern krill</name>
    <name type="synonym">Thysanopoda norvegica</name>
    <dbReference type="NCBI Taxonomy" id="48144"/>
    <lineage>
        <taxon>Eukaryota</taxon>
        <taxon>Metazoa</taxon>
        <taxon>Ecdysozoa</taxon>
        <taxon>Arthropoda</taxon>
        <taxon>Crustacea</taxon>
        <taxon>Multicrustacea</taxon>
        <taxon>Malacostraca</taxon>
        <taxon>Eumalacostraca</taxon>
        <taxon>Eucarida</taxon>
        <taxon>Euphausiacea</taxon>
        <taxon>Euphausiidae</taxon>
        <taxon>Meganyctiphanes</taxon>
    </lineage>
</organism>
<evidence type="ECO:0000313" key="3">
    <source>
        <dbReference type="Proteomes" id="UP001497623"/>
    </source>
</evidence>
<feature type="compositionally biased region" description="Basic and acidic residues" evidence="1">
    <location>
        <begin position="105"/>
        <end position="129"/>
    </location>
</feature>
<name>A0AAV2S6D3_MEGNR</name>
<gene>
    <name evidence="2" type="ORF">MNOR_LOCUS32902</name>
</gene>
<feature type="compositionally biased region" description="Low complexity" evidence="1">
    <location>
        <begin position="225"/>
        <end position="242"/>
    </location>
</feature>
<keyword evidence="3" id="KW-1185">Reference proteome</keyword>
<comment type="caution">
    <text evidence="2">The sequence shown here is derived from an EMBL/GenBank/DDBJ whole genome shotgun (WGS) entry which is preliminary data.</text>
</comment>
<feature type="compositionally biased region" description="Basic and acidic residues" evidence="1">
    <location>
        <begin position="182"/>
        <end position="224"/>
    </location>
</feature>
<dbReference type="Proteomes" id="UP001497623">
    <property type="component" value="Unassembled WGS sequence"/>
</dbReference>
<feature type="region of interest" description="Disordered" evidence="1">
    <location>
        <begin position="181"/>
        <end position="242"/>
    </location>
</feature>
<protein>
    <submittedName>
        <fullName evidence="2">Uncharacterized protein</fullName>
    </submittedName>
</protein>
<evidence type="ECO:0000313" key="2">
    <source>
        <dbReference type="EMBL" id="CAL4162901.1"/>
    </source>
</evidence>
<dbReference type="AlphaFoldDB" id="A0AAV2S6D3"/>
<feature type="region of interest" description="Disordered" evidence="1">
    <location>
        <begin position="87"/>
        <end position="144"/>
    </location>
</feature>
<reference evidence="2 3" key="1">
    <citation type="submission" date="2024-05" db="EMBL/GenBank/DDBJ databases">
        <authorList>
            <person name="Wallberg A."/>
        </authorList>
    </citation>
    <scope>NUCLEOTIDE SEQUENCE [LARGE SCALE GENOMIC DNA]</scope>
</reference>
<accession>A0AAV2S6D3</accession>
<proteinExistence type="predicted"/>
<sequence length="431" mass="47288">MFTAYNTMGQCQICSKSVYGNKGDMTIKQVEAGPGMVVGVSEADSGTCEEVAISGVKLMVLEAPSDALVQTDTEQGAVAAQTAVANGLDHDAETPSPVNSTVDSPEPRDSGHSSDDSNSRESNSKDGRDSVCSSMSSCDRGSGNLKENVISEIEENNYISELRPKCLYRGIFARSASEDGCITDRHPLQDKNGRRASRDSVHSCKDRISSRRTSKDSSRSRRDSQASTKSSTSSSVSSASSMAAVIRARLNRSISLRRRQSHDCIKGVVPLDVHTDPLILQQRRPQRAVSLRLPHSAKNSFDSETNLPTIYADESPSTIDAPEHDEVSWYHQHNDTEVQTNSRRGSIRRALSLFHVGNSENGHEKQKPPVKKILRQPRHLHHTVRGLSGMAIDNANTSNRGILQRSYTVYSPTNATIRDRQSYRRSYSLAN</sequence>
<evidence type="ECO:0000256" key="1">
    <source>
        <dbReference type="SAM" id="MobiDB-lite"/>
    </source>
</evidence>
<dbReference type="EMBL" id="CAXKWB010045844">
    <property type="protein sequence ID" value="CAL4162901.1"/>
    <property type="molecule type" value="Genomic_DNA"/>
</dbReference>